<dbReference type="GO" id="GO:0005739">
    <property type="term" value="C:mitochondrion"/>
    <property type="evidence" value="ECO:0007669"/>
    <property type="project" value="TreeGrafter"/>
</dbReference>
<reference evidence="1" key="1">
    <citation type="submission" date="2020-10" db="EMBL/GenBank/DDBJ databases">
        <authorList>
            <person name="Kikuchi T."/>
        </authorList>
    </citation>
    <scope>NUCLEOTIDE SEQUENCE</scope>
    <source>
        <strain evidence="1">NKZ352</strain>
    </source>
</reference>
<organism evidence="1 2">
    <name type="scientific">Caenorhabditis auriculariae</name>
    <dbReference type="NCBI Taxonomy" id="2777116"/>
    <lineage>
        <taxon>Eukaryota</taxon>
        <taxon>Metazoa</taxon>
        <taxon>Ecdysozoa</taxon>
        <taxon>Nematoda</taxon>
        <taxon>Chromadorea</taxon>
        <taxon>Rhabditida</taxon>
        <taxon>Rhabditina</taxon>
        <taxon>Rhabditomorpha</taxon>
        <taxon>Rhabditoidea</taxon>
        <taxon>Rhabditidae</taxon>
        <taxon>Peloderinae</taxon>
        <taxon>Caenorhabditis</taxon>
    </lineage>
</organism>
<dbReference type="PANTHER" id="PTHR11851">
    <property type="entry name" value="METALLOPROTEASE"/>
    <property type="match status" value="1"/>
</dbReference>
<dbReference type="SUPFAM" id="SSF63411">
    <property type="entry name" value="LuxS/MPP-like metallohydrolase"/>
    <property type="match status" value="1"/>
</dbReference>
<dbReference type="GO" id="GO:0046872">
    <property type="term" value="F:metal ion binding"/>
    <property type="evidence" value="ECO:0007669"/>
    <property type="project" value="InterPro"/>
</dbReference>
<gene>
    <name evidence="1" type="ORF">CAUJ_LOCUS4616</name>
</gene>
<name>A0A8S1GZZ0_9PELO</name>
<evidence type="ECO:0008006" key="3">
    <source>
        <dbReference type="Google" id="ProtNLM"/>
    </source>
</evidence>
<accession>A0A8S1GZZ0</accession>
<dbReference type="PANTHER" id="PTHR11851:SF226">
    <property type="entry name" value="CYTOCHROME B-C1 COMPLEX SUBUNIT 2, MITOCHONDRIAL"/>
    <property type="match status" value="1"/>
</dbReference>
<dbReference type="InterPro" id="IPR011249">
    <property type="entry name" value="Metalloenz_LuxS/M16"/>
</dbReference>
<dbReference type="FunFam" id="3.30.830.10:FF:000039">
    <property type="entry name" value="Ubiquinol-cytochrome c reductase core subunit 2"/>
    <property type="match status" value="1"/>
</dbReference>
<dbReference type="Gene3D" id="3.30.830.10">
    <property type="entry name" value="Metalloenzyme, LuxS/M16 peptidase-like"/>
    <property type="match status" value="1"/>
</dbReference>
<protein>
    <recommendedName>
        <fullName evidence="3">Peptidase M16 N-terminal domain-containing protein</fullName>
    </recommendedName>
</protein>
<keyword evidence="2" id="KW-1185">Reference proteome</keyword>
<dbReference type="InterPro" id="IPR050361">
    <property type="entry name" value="MPP/UQCRC_Complex"/>
</dbReference>
<dbReference type="AlphaFoldDB" id="A0A8S1GZZ0"/>
<evidence type="ECO:0000313" key="2">
    <source>
        <dbReference type="Proteomes" id="UP000835052"/>
    </source>
</evidence>
<proteinExistence type="predicted"/>
<sequence length="197" mass="20481">MLFRLEATQLLGGEVRRDGKSSLAHVILAGQGAEGANPKGVAAQTVLLTQLGQSASVKFQTTAGGDLGRTVSNKASASGFQTVYADAGLAGVYVVGESNNIREAVKSAAQALKTFKVGDIEVAKKKALNNALRAKAHTDSRSIERATQVLTAGEGCYIKAISEVKTSDVEAAAKKIVSKLSIASYGNVDNVPYLDEL</sequence>
<evidence type="ECO:0000313" key="1">
    <source>
        <dbReference type="EMBL" id="CAD6188697.1"/>
    </source>
</evidence>
<dbReference type="Proteomes" id="UP000835052">
    <property type="component" value="Unassembled WGS sequence"/>
</dbReference>
<dbReference type="OrthoDB" id="6369905at2759"/>
<comment type="caution">
    <text evidence="1">The sequence shown here is derived from an EMBL/GenBank/DDBJ whole genome shotgun (WGS) entry which is preliminary data.</text>
</comment>
<dbReference type="EMBL" id="CAJGYM010000009">
    <property type="protein sequence ID" value="CAD6188697.1"/>
    <property type="molecule type" value="Genomic_DNA"/>
</dbReference>